<dbReference type="Proteomes" id="UP001432322">
    <property type="component" value="Unassembled WGS sequence"/>
</dbReference>
<proteinExistence type="predicted"/>
<dbReference type="EMBL" id="BTSY01000002">
    <property type="protein sequence ID" value="GMT13110.1"/>
    <property type="molecule type" value="Genomic_DNA"/>
</dbReference>
<comment type="caution">
    <text evidence="2">The sequence shown here is derived from an EMBL/GenBank/DDBJ whole genome shotgun (WGS) entry which is preliminary data.</text>
</comment>
<evidence type="ECO:0000313" key="3">
    <source>
        <dbReference type="Proteomes" id="UP001432322"/>
    </source>
</evidence>
<name>A0AAV5V5J0_9BILA</name>
<reference evidence="2" key="1">
    <citation type="submission" date="2023-10" db="EMBL/GenBank/DDBJ databases">
        <title>Genome assembly of Pristionchus species.</title>
        <authorList>
            <person name="Yoshida K."/>
            <person name="Sommer R.J."/>
        </authorList>
    </citation>
    <scope>NUCLEOTIDE SEQUENCE</scope>
    <source>
        <strain evidence="2">RS5133</strain>
    </source>
</reference>
<dbReference type="AlphaFoldDB" id="A0AAV5V5J0"/>
<keyword evidence="3" id="KW-1185">Reference proteome</keyword>
<evidence type="ECO:0000313" key="2">
    <source>
        <dbReference type="EMBL" id="GMT13110.1"/>
    </source>
</evidence>
<protein>
    <recommendedName>
        <fullName evidence="1">C2H2-type domain-containing protein</fullName>
    </recommendedName>
</protein>
<feature type="non-terminal residue" evidence="2">
    <location>
        <position position="1"/>
    </location>
</feature>
<evidence type="ECO:0000259" key="1">
    <source>
        <dbReference type="SMART" id="SM00355"/>
    </source>
</evidence>
<feature type="domain" description="C2H2-type" evidence="1">
    <location>
        <begin position="204"/>
        <end position="229"/>
    </location>
</feature>
<feature type="domain" description="C2H2-type" evidence="1">
    <location>
        <begin position="245"/>
        <end position="268"/>
    </location>
</feature>
<dbReference type="InterPro" id="IPR013087">
    <property type="entry name" value="Znf_C2H2_type"/>
</dbReference>
<feature type="domain" description="C2H2-type" evidence="1">
    <location>
        <begin position="172"/>
        <end position="195"/>
    </location>
</feature>
<sequence length="338" mass="38943">EEEEEEEEEEHEPDSATTHVHIINTLPVPVVTRSLTGAALQRQRFINTAELHKVKFPKKGKDEVFVAGGRAYLPPPKLRNDPEDKFGPRKLQRDSRVFTDPSRKSHALIHFHPKQKLTMKTVLRCRFCDVPMTAAMRGKHMGLVHPEIYEELLMSIDNVETAGGSKTDAPAYDCYLCHAHIPAGIGKEHHMHMEHTERWVKVSGKCQLSVCDYRSMDVELLIRHNRTFHDTRPFDFHHYRLQPGTQCPYCPTLIVSLVQLNTHISVAHKMLMCSRIPTLICSSCGFMCARVYEMIHHWNENSCVIGLRFSYGNGQRAIAEMNEKIIKKEEEEMEEETY</sequence>
<feature type="domain" description="C2H2-type" evidence="1">
    <location>
        <begin position="279"/>
        <end position="299"/>
    </location>
</feature>
<gene>
    <name evidence="2" type="ORF">PFISCL1PPCAC_4407</name>
</gene>
<organism evidence="2 3">
    <name type="scientific">Pristionchus fissidentatus</name>
    <dbReference type="NCBI Taxonomy" id="1538716"/>
    <lineage>
        <taxon>Eukaryota</taxon>
        <taxon>Metazoa</taxon>
        <taxon>Ecdysozoa</taxon>
        <taxon>Nematoda</taxon>
        <taxon>Chromadorea</taxon>
        <taxon>Rhabditida</taxon>
        <taxon>Rhabditina</taxon>
        <taxon>Diplogasteromorpha</taxon>
        <taxon>Diplogasteroidea</taxon>
        <taxon>Neodiplogasteridae</taxon>
        <taxon>Pristionchus</taxon>
    </lineage>
</organism>
<feature type="domain" description="C2H2-type" evidence="1">
    <location>
        <begin position="123"/>
        <end position="145"/>
    </location>
</feature>
<accession>A0AAV5V5J0</accession>
<dbReference type="SMART" id="SM00355">
    <property type="entry name" value="ZnF_C2H2"/>
    <property type="match status" value="5"/>
</dbReference>